<dbReference type="RefSeq" id="WP_136448348.1">
    <property type="nucleotide sequence ID" value="NZ_SSXH01000291.1"/>
</dbReference>
<organism evidence="10 11">
    <name type="scientific">Candidatus Frankia alpina</name>
    <dbReference type="NCBI Taxonomy" id="2699483"/>
    <lineage>
        <taxon>Bacteria</taxon>
        <taxon>Bacillati</taxon>
        <taxon>Actinomycetota</taxon>
        <taxon>Actinomycetes</taxon>
        <taxon>Frankiales</taxon>
        <taxon>Frankiaceae</taxon>
        <taxon>Frankia</taxon>
    </lineage>
</organism>
<comment type="caution">
    <text evidence="10">The sequence shown here is derived from an EMBL/GenBank/DDBJ whole genome shotgun (WGS) entry which is preliminary data.</text>
</comment>
<evidence type="ECO:0000256" key="1">
    <source>
        <dbReference type="ARBA" id="ARBA00001933"/>
    </source>
</evidence>
<dbReference type="InterPro" id="IPR018319">
    <property type="entry name" value="SelA-like"/>
</dbReference>
<feature type="modified residue" description="N6-(pyridoxal phosphate)lysine" evidence="8 9">
    <location>
        <position position="237"/>
    </location>
</feature>
<evidence type="ECO:0000256" key="2">
    <source>
        <dbReference type="ARBA" id="ARBA00022490"/>
    </source>
</evidence>
<dbReference type="Proteomes" id="UP000305282">
    <property type="component" value="Unassembled WGS sequence"/>
</dbReference>
<dbReference type="Pfam" id="PF03841">
    <property type="entry name" value="SelA"/>
    <property type="match status" value="1"/>
</dbReference>
<comment type="similarity">
    <text evidence="7 8">Belongs to the SelA family.</text>
</comment>
<proteinExistence type="inferred from homology"/>
<evidence type="ECO:0000256" key="6">
    <source>
        <dbReference type="ARBA" id="ARBA00023266"/>
    </source>
</evidence>
<comment type="cofactor">
    <cofactor evidence="1 8 9">
        <name>pyridoxal 5'-phosphate</name>
        <dbReference type="ChEBI" id="CHEBI:597326"/>
    </cofactor>
</comment>
<dbReference type="UniPathway" id="UPA00906">
    <property type="reaction ID" value="UER00896"/>
</dbReference>
<dbReference type="GO" id="GO:0001717">
    <property type="term" value="P:conversion of seryl-tRNAsec to selenocys-tRNAsec"/>
    <property type="evidence" value="ECO:0007669"/>
    <property type="project" value="UniProtKB-UniRule"/>
</dbReference>
<comment type="function">
    <text evidence="8">Converts seryl-tRNA(Sec) to selenocysteinyl-tRNA(Sec) required for selenoprotein biosynthesis.</text>
</comment>
<sequence>MDDAVPLAYRAEDGPVPATLARTATGLRPVINATGVILHGALGRAPLSAAARAAVDLAAGTTDLELDLRTGRRDPRGRTALAAAVPAAAGVHVVNNNAAGLALAVAALAGRREVVISRGELIETTDGFRLPELLVAAGARMREVGTTNRTTLGDYADAIGPDTGLVLRVHTTSYQVVGFTDSPAISDLAALCTDFDVPLVGDCGSGLLHPEPLLDAEPDVTSWLGWGVGVVTTSGDKLLGGPQCGLLLGRADLIDRMRRHPMSRALRAGKLTLAALEATLRHPDSPVRQALRARPERLAARAETLAAWLRHAGIAASAVASRALVDGGTGATADGGACGCRRGWATGADQTVGRAAFGARGCGCVGTELPSAAVALDAMIAAPLRRGEPSVLGRVEQGCCLLDLRTVPAEIDPVLAAAVLAAAAEASVSTLTDAPTEPHGTAAGDTVITAGGSAVGGVPAVGRVPAAGGAIAAADMVTVESMTIPPTAVPNRRAP</sequence>
<gene>
    <name evidence="8" type="primary">selA</name>
    <name evidence="10" type="ORF">E7Y31_12760</name>
</gene>
<comment type="subcellular location">
    <subcellularLocation>
        <location evidence="8">Cytoplasm</location>
    </subcellularLocation>
</comment>
<evidence type="ECO:0000256" key="4">
    <source>
        <dbReference type="ARBA" id="ARBA00022898"/>
    </source>
</evidence>
<evidence type="ECO:0000313" key="11">
    <source>
        <dbReference type="Proteomes" id="UP000305282"/>
    </source>
</evidence>
<protein>
    <recommendedName>
        <fullName evidence="8">L-seryl-tRNA(Sec) selenium transferase</fullName>
        <ecNumber evidence="8">2.9.1.1</ecNumber>
    </recommendedName>
    <alternativeName>
        <fullName evidence="8">Selenocysteine synthase</fullName>
        <shortName evidence="8">Sec synthase</shortName>
    </alternativeName>
    <alternativeName>
        <fullName evidence="8">Selenocysteinyl-tRNA(Sec) synthase</fullName>
    </alternativeName>
</protein>
<keyword evidence="6 8" id="KW-0711">Selenium</keyword>
<dbReference type="GO" id="GO:0004125">
    <property type="term" value="F:L-seryl-tRNA(Sec) selenium transferase activity"/>
    <property type="evidence" value="ECO:0007669"/>
    <property type="project" value="UniProtKB-UniRule"/>
</dbReference>
<name>A0A4S5EPD7_9ACTN</name>
<comment type="pathway">
    <text evidence="8">Aminoacyl-tRNA biosynthesis; selenocysteinyl-tRNA(Sec) biosynthesis; selenocysteinyl-tRNA(Sec) from L-seryl-tRNA(Sec) (bacterial route): step 1/1.</text>
</comment>
<dbReference type="PANTHER" id="PTHR32328:SF0">
    <property type="entry name" value="L-SERYL-TRNA(SEC) SELENIUM TRANSFERASE"/>
    <property type="match status" value="1"/>
</dbReference>
<reference evidence="10 11" key="1">
    <citation type="submission" date="2019-04" db="EMBL/GenBank/DDBJ databases">
        <title>Draft genome sequences for three unisolated Alnus-infective Frankia Sp+ strains, AgTrS, AiOr and AvVan, the first sequenced Frankia strains able to sporulate in-planta.</title>
        <authorList>
            <person name="Bethencourt L."/>
            <person name="Vautrin F."/>
            <person name="Taib N."/>
            <person name="Dubost A."/>
            <person name="Castro-Garcia L."/>
            <person name="Imbaud O."/>
            <person name="Abrouk D."/>
            <person name="Fournier P."/>
            <person name="Briolay J."/>
            <person name="Nguyen A."/>
            <person name="Normand P."/>
            <person name="Fernandez M.P."/>
            <person name="Brochier-Armanet C."/>
            <person name="Herrera-Belaroussi A."/>
        </authorList>
    </citation>
    <scope>NUCLEOTIDE SEQUENCE [LARGE SCALE GENOMIC DNA]</scope>
    <source>
        <strain evidence="10 11">AvVan</strain>
    </source>
</reference>
<accession>A0A4S5EPD7</accession>
<evidence type="ECO:0000256" key="9">
    <source>
        <dbReference type="PIRSR" id="PIRSR618319-50"/>
    </source>
</evidence>
<dbReference type="GO" id="GO:0001514">
    <property type="term" value="P:selenocysteine incorporation"/>
    <property type="evidence" value="ECO:0007669"/>
    <property type="project" value="UniProtKB-UniRule"/>
</dbReference>
<dbReference type="SUPFAM" id="SSF53383">
    <property type="entry name" value="PLP-dependent transferases"/>
    <property type="match status" value="1"/>
</dbReference>
<dbReference type="Gene3D" id="3.90.1150.180">
    <property type="match status" value="2"/>
</dbReference>
<dbReference type="EMBL" id="SSXH01000291">
    <property type="protein sequence ID" value="THJ74218.1"/>
    <property type="molecule type" value="Genomic_DNA"/>
</dbReference>
<dbReference type="HAMAP" id="MF_00423">
    <property type="entry name" value="SelA"/>
    <property type="match status" value="1"/>
</dbReference>
<comment type="catalytic activity">
    <reaction evidence="8">
        <text>L-seryl-tRNA(Sec) + selenophosphate + H(+) = L-selenocysteinyl-tRNA(Sec) + phosphate</text>
        <dbReference type="Rhea" id="RHEA:22728"/>
        <dbReference type="Rhea" id="RHEA-COMP:9742"/>
        <dbReference type="Rhea" id="RHEA-COMP:9743"/>
        <dbReference type="ChEBI" id="CHEBI:15378"/>
        <dbReference type="ChEBI" id="CHEBI:16144"/>
        <dbReference type="ChEBI" id="CHEBI:43474"/>
        <dbReference type="ChEBI" id="CHEBI:78533"/>
        <dbReference type="ChEBI" id="CHEBI:78573"/>
        <dbReference type="EC" id="2.9.1.1"/>
    </reaction>
</comment>
<dbReference type="InterPro" id="IPR015424">
    <property type="entry name" value="PyrdxlP-dep_Trfase"/>
</dbReference>
<evidence type="ECO:0000256" key="7">
    <source>
        <dbReference type="ARBA" id="ARBA00044507"/>
    </source>
</evidence>
<dbReference type="Gene3D" id="3.40.640.10">
    <property type="entry name" value="Type I PLP-dependent aspartate aminotransferase-like (Major domain)"/>
    <property type="match status" value="1"/>
</dbReference>
<dbReference type="OrthoDB" id="9787096at2"/>
<dbReference type="PANTHER" id="PTHR32328">
    <property type="entry name" value="L-SERYL-TRNA(SEC) SELENIUM TRANSFERASE"/>
    <property type="match status" value="1"/>
</dbReference>
<keyword evidence="11" id="KW-1185">Reference proteome</keyword>
<dbReference type="InterPro" id="IPR004534">
    <property type="entry name" value="SelA_trans"/>
</dbReference>
<dbReference type="AlphaFoldDB" id="A0A4S5EPD7"/>
<dbReference type="InterPro" id="IPR015421">
    <property type="entry name" value="PyrdxlP-dep_Trfase_major"/>
</dbReference>
<dbReference type="NCBIfam" id="TIGR00474">
    <property type="entry name" value="selA"/>
    <property type="match status" value="1"/>
</dbReference>
<keyword evidence="5 8" id="KW-0648">Protein biosynthesis</keyword>
<keyword evidence="3 8" id="KW-0808">Transferase</keyword>
<dbReference type="GO" id="GO:0005737">
    <property type="term" value="C:cytoplasm"/>
    <property type="evidence" value="ECO:0007669"/>
    <property type="project" value="UniProtKB-SubCell"/>
</dbReference>
<evidence type="ECO:0000256" key="8">
    <source>
        <dbReference type="HAMAP-Rule" id="MF_00423"/>
    </source>
</evidence>
<evidence type="ECO:0000313" key="10">
    <source>
        <dbReference type="EMBL" id="THJ74218.1"/>
    </source>
</evidence>
<evidence type="ECO:0000256" key="3">
    <source>
        <dbReference type="ARBA" id="ARBA00022679"/>
    </source>
</evidence>
<keyword evidence="2 8" id="KW-0963">Cytoplasm</keyword>
<dbReference type="EC" id="2.9.1.1" evidence="8"/>
<evidence type="ECO:0000256" key="5">
    <source>
        <dbReference type="ARBA" id="ARBA00022917"/>
    </source>
</evidence>
<keyword evidence="4 8" id="KW-0663">Pyridoxal phosphate</keyword>